<dbReference type="InterPro" id="IPR034829">
    <property type="entry name" value="DnaD-like_sf"/>
</dbReference>
<dbReference type="Proteomes" id="UP000077271">
    <property type="component" value="Unassembled WGS sequence"/>
</dbReference>
<evidence type="ECO:0000259" key="3">
    <source>
        <dbReference type="Pfam" id="PF21984"/>
    </source>
</evidence>
<dbReference type="RefSeq" id="WP_063974943.1">
    <property type="nucleotide sequence ID" value="NZ_LQWZ01000023.1"/>
</dbReference>
<proteinExistence type="inferred from homology"/>
<evidence type="ECO:0000256" key="1">
    <source>
        <dbReference type="ARBA" id="ARBA00093462"/>
    </source>
</evidence>
<dbReference type="NCBIfam" id="TIGR01446">
    <property type="entry name" value="DnaD_dom"/>
    <property type="match status" value="1"/>
</dbReference>
<dbReference type="Gene3D" id="1.10.10.10">
    <property type="entry name" value="Winged helix-like DNA-binding domain superfamily/Winged helix DNA-binding domain"/>
    <property type="match status" value="1"/>
</dbReference>
<dbReference type="PANTHER" id="PTHR37293:SF6">
    <property type="entry name" value="DNA REPLICATION PROTEIN DNAD"/>
    <property type="match status" value="1"/>
</dbReference>
<organism evidence="4 5">
    <name type="scientific">Domibacillus aminovorans</name>
    <dbReference type="NCBI Taxonomy" id="29332"/>
    <lineage>
        <taxon>Bacteria</taxon>
        <taxon>Bacillati</taxon>
        <taxon>Bacillota</taxon>
        <taxon>Bacilli</taxon>
        <taxon>Bacillales</taxon>
        <taxon>Bacillaceae</taxon>
        <taxon>Domibacillus</taxon>
    </lineage>
</organism>
<dbReference type="Pfam" id="PF07261">
    <property type="entry name" value="DnaB_2"/>
    <property type="match status" value="1"/>
</dbReference>
<comment type="caution">
    <text evidence="4">The sequence shown here is derived from an EMBL/GenBank/DDBJ whole genome shotgun (WGS) entry which is preliminary data.</text>
</comment>
<dbReference type="Pfam" id="PF21984">
    <property type="entry name" value="DnaD_N"/>
    <property type="match status" value="1"/>
</dbReference>
<evidence type="ECO:0000313" key="4">
    <source>
        <dbReference type="EMBL" id="OAH55868.1"/>
    </source>
</evidence>
<sequence>MKEKELLMNWMEDGMTSIPNVLLQNYKRLQIDEKEMMVLLHIYSFTQKGILFPSFENLAERMTISSADCAACVKKMIQKQVVAIEQGDQTGYEFYSLKPLWNKIAALFESDARGQSLQQAMTAEKDLYSLFEEEFGRPLSAIECETLALWIDQDAHDPSVIKAALREAVMSMKLNFRYIDRILFEWKKQGIKTVDQAREQGRKFRKPTGTEQVTRSENAVPFYNWLEQ</sequence>
<accession>A0A177KR58</accession>
<dbReference type="Gene3D" id="1.10.10.630">
    <property type="entry name" value="DnaD domain-like"/>
    <property type="match status" value="1"/>
</dbReference>
<dbReference type="EMBL" id="LQWZ01000023">
    <property type="protein sequence ID" value="OAH55868.1"/>
    <property type="molecule type" value="Genomic_DNA"/>
</dbReference>
<dbReference type="InterPro" id="IPR006343">
    <property type="entry name" value="DnaB/C_C"/>
</dbReference>
<gene>
    <name evidence="4" type="ORF">AWH48_04115</name>
</gene>
<dbReference type="InterPro" id="IPR053162">
    <property type="entry name" value="DnaD"/>
</dbReference>
<dbReference type="PANTHER" id="PTHR37293">
    <property type="entry name" value="PHAGE REPLICATION PROTEIN-RELATED"/>
    <property type="match status" value="1"/>
</dbReference>
<evidence type="ECO:0000259" key="2">
    <source>
        <dbReference type="Pfam" id="PF07261"/>
    </source>
</evidence>
<dbReference type="OrthoDB" id="9770238at2"/>
<feature type="domain" description="DnaB/C C-terminal" evidence="2">
    <location>
        <begin position="128"/>
        <end position="200"/>
    </location>
</feature>
<evidence type="ECO:0000313" key="5">
    <source>
        <dbReference type="Proteomes" id="UP000077271"/>
    </source>
</evidence>
<name>A0A177KR58_9BACI</name>
<dbReference type="AlphaFoldDB" id="A0A177KR58"/>
<dbReference type="InterPro" id="IPR053843">
    <property type="entry name" value="DnaD_N"/>
</dbReference>
<feature type="domain" description="DnaD N-terminal" evidence="3">
    <location>
        <begin position="18"/>
        <end position="111"/>
    </location>
</feature>
<protein>
    <submittedName>
        <fullName evidence="4">DNA replication protein DnaD</fullName>
    </submittedName>
</protein>
<comment type="similarity">
    <text evidence="1">Belongs to the DnaB/DnaD family.</text>
</comment>
<reference evidence="4 5" key="1">
    <citation type="submission" date="2016-01" db="EMBL/GenBank/DDBJ databases">
        <title>Investigation of taxonomic status of Bacillus aminovorans.</title>
        <authorList>
            <person name="Verma A."/>
            <person name="Pal Y."/>
            <person name="Krishnamurthi S."/>
        </authorList>
    </citation>
    <scope>NUCLEOTIDE SEQUENCE [LARGE SCALE GENOMIC DNA]</scope>
    <source>
        <strain evidence="4 5">DSM 4337</strain>
    </source>
</reference>
<dbReference type="InterPro" id="IPR036388">
    <property type="entry name" value="WH-like_DNA-bd_sf"/>
</dbReference>
<dbReference type="SUPFAM" id="SSF158499">
    <property type="entry name" value="DnaD domain-like"/>
    <property type="match status" value="1"/>
</dbReference>